<proteinExistence type="predicted"/>
<accession>A0ACA9LYK0</accession>
<gene>
    <name evidence="1" type="ORF">RPERSI_LOCUS4119</name>
</gene>
<evidence type="ECO:0000313" key="2">
    <source>
        <dbReference type="Proteomes" id="UP000789920"/>
    </source>
</evidence>
<dbReference type="EMBL" id="CAJVQC010005517">
    <property type="protein sequence ID" value="CAG8554948.1"/>
    <property type="molecule type" value="Genomic_DNA"/>
</dbReference>
<dbReference type="Proteomes" id="UP000789920">
    <property type="component" value="Unassembled WGS sequence"/>
</dbReference>
<organism evidence="1 2">
    <name type="scientific">Racocetra persica</name>
    <dbReference type="NCBI Taxonomy" id="160502"/>
    <lineage>
        <taxon>Eukaryota</taxon>
        <taxon>Fungi</taxon>
        <taxon>Fungi incertae sedis</taxon>
        <taxon>Mucoromycota</taxon>
        <taxon>Glomeromycotina</taxon>
        <taxon>Glomeromycetes</taxon>
        <taxon>Diversisporales</taxon>
        <taxon>Gigasporaceae</taxon>
        <taxon>Racocetra</taxon>
    </lineage>
</organism>
<comment type="caution">
    <text evidence="1">The sequence shown here is derived from an EMBL/GenBank/DDBJ whole genome shotgun (WGS) entry which is preliminary data.</text>
</comment>
<evidence type="ECO:0000313" key="1">
    <source>
        <dbReference type="EMBL" id="CAG8554948.1"/>
    </source>
</evidence>
<keyword evidence="2" id="KW-1185">Reference proteome</keyword>
<name>A0ACA9LYK0_9GLOM</name>
<reference evidence="1" key="1">
    <citation type="submission" date="2021-06" db="EMBL/GenBank/DDBJ databases">
        <authorList>
            <person name="Kallberg Y."/>
            <person name="Tangrot J."/>
            <person name="Rosling A."/>
        </authorList>
    </citation>
    <scope>NUCLEOTIDE SEQUENCE</scope>
    <source>
        <strain evidence="1">MA461A</strain>
    </source>
</reference>
<sequence>IGFDEQVELYKEQTFQTIEDAYVTVKTYTYSKDLELERIQDKDLVFVDNAFDYLLAHSFTLLKQLEKQVIEVWKTNDSQVLRFLKEYIIQKRYLLVENTTCVSYLGYKANIFKECSKSNIIETLPLTNISNSIKKIKKGQLPKIKCYQSLLEKQLSRSKGKQHKLICGSRTNICGECSSKSHNRQ</sequence>
<protein>
    <submittedName>
        <fullName evidence="1">32051_t:CDS:1</fullName>
    </submittedName>
</protein>
<feature type="non-terminal residue" evidence="1">
    <location>
        <position position="1"/>
    </location>
</feature>